<keyword evidence="1" id="KW-0732">Signal</keyword>
<feature type="signal peptide" evidence="1">
    <location>
        <begin position="1"/>
        <end position="23"/>
    </location>
</feature>
<dbReference type="RefSeq" id="WP_137404393.1">
    <property type="nucleotide sequence ID" value="NZ_BMIU01000021.1"/>
</dbReference>
<keyword evidence="3" id="KW-1185">Reference proteome</keyword>
<evidence type="ECO:0000313" key="3">
    <source>
        <dbReference type="Proteomes" id="UP000647339"/>
    </source>
</evidence>
<protein>
    <submittedName>
        <fullName evidence="2">Uncharacterized protein</fullName>
    </submittedName>
</protein>
<accession>A0ABQ1V8R2</accession>
<dbReference type="Proteomes" id="UP000647339">
    <property type="component" value="Unassembled WGS sequence"/>
</dbReference>
<comment type="caution">
    <text evidence="2">The sequence shown here is derived from an EMBL/GenBank/DDBJ whole genome shotgun (WGS) entry which is preliminary data.</text>
</comment>
<sequence>MKNSVLNLVKGGVFLLAMIAAFAFTTPTNLQDGFGAERNEDGDIVAWHDVSQLSPSEYECNASEYDCIYTEDDENSTALEPGTFELTNP</sequence>
<evidence type="ECO:0000256" key="1">
    <source>
        <dbReference type="SAM" id="SignalP"/>
    </source>
</evidence>
<evidence type="ECO:0000313" key="2">
    <source>
        <dbReference type="EMBL" id="GGF44337.1"/>
    </source>
</evidence>
<organism evidence="2 3">
    <name type="scientific">Echinicola rosea</name>
    <dbReference type="NCBI Taxonomy" id="1807691"/>
    <lineage>
        <taxon>Bacteria</taxon>
        <taxon>Pseudomonadati</taxon>
        <taxon>Bacteroidota</taxon>
        <taxon>Cytophagia</taxon>
        <taxon>Cytophagales</taxon>
        <taxon>Cyclobacteriaceae</taxon>
        <taxon>Echinicola</taxon>
    </lineage>
</organism>
<feature type="chain" id="PRO_5045983218" evidence="1">
    <location>
        <begin position="24"/>
        <end position="89"/>
    </location>
</feature>
<dbReference type="EMBL" id="BMIU01000021">
    <property type="protein sequence ID" value="GGF44337.1"/>
    <property type="molecule type" value="Genomic_DNA"/>
</dbReference>
<name>A0ABQ1V8R2_9BACT</name>
<reference evidence="3" key="1">
    <citation type="journal article" date="2019" name="Int. J. Syst. Evol. Microbiol.">
        <title>The Global Catalogue of Microorganisms (GCM) 10K type strain sequencing project: providing services to taxonomists for standard genome sequencing and annotation.</title>
        <authorList>
            <consortium name="The Broad Institute Genomics Platform"/>
            <consortium name="The Broad Institute Genome Sequencing Center for Infectious Disease"/>
            <person name="Wu L."/>
            <person name="Ma J."/>
        </authorList>
    </citation>
    <scope>NUCLEOTIDE SEQUENCE [LARGE SCALE GENOMIC DNA]</scope>
    <source>
        <strain evidence="3">CGMCC 1.15407</strain>
    </source>
</reference>
<gene>
    <name evidence="2" type="ORF">GCM10011339_36030</name>
</gene>
<proteinExistence type="predicted"/>